<protein>
    <submittedName>
        <fullName evidence="2">Uncharacterized protein</fullName>
    </submittedName>
</protein>
<keyword evidence="1" id="KW-1133">Transmembrane helix</keyword>
<comment type="caution">
    <text evidence="2">The sequence shown here is derived from an EMBL/GenBank/DDBJ whole genome shotgun (WGS) entry which is preliminary data.</text>
</comment>
<gene>
    <name evidence="2" type="ORF">LptCag_2399</name>
</gene>
<dbReference type="OrthoDB" id="9864505at2"/>
<proteinExistence type="predicted"/>
<dbReference type="EMBL" id="JPGK01000001">
    <property type="protein sequence ID" value="KGA94965.1"/>
    <property type="molecule type" value="Genomic_DNA"/>
</dbReference>
<organism evidence="2 3">
    <name type="scientific">Leptospirillum ferriphilum</name>
    <dbReference type="NCBI Taxonomy" id="178606"/>
    <lineage>
        <taxon>Bacteria</taxon>
        <taxon>Pseudomonadati</taxon>
        <taxon>Nitrospirota</taxon>
        <taxon>Nitrospiria</taxon>
        <taxon>Nitrospirales</taxon>
        <taxon>Nitrospiraceae</taxon>
        <taxon>Leptospirillum</taxon>
    </lineage>
</organism>
<dbReference type="PATRIC" id="fig|178606.4.peg.177"/>
<dbReference type="Proteomes" id="UP000029452">
    <property type="component" value="Unassembled WGS sequence"/>
</dbReference>
<feature type="transmembrane region" description="Helical" evidence="1">
    <location>
        <begin position="25"/>
        <end position="45"/>
    </location>
</feature>
<evidence type="ECO:0000256" key="1">
    <source>
        <dbReference type="SAM" id="Phobius"/>
    </source>
</evidence>
<accession>A0A094WEJ9</accession>
<evidence type="ECO:0000313" key="3">
    <source>
        <dbReference type="Proteomes" id="UP000029452"/>
    </source>
</evidence>
<keyword evidence="1" id="KW-0812">Transmembrane</keyword>
<sequence>MSDPGDYDPIDPDARQKGKGIPLGWILLPIALVFLAMMGTTLWHLSHGDFVGFATSHGNQGASSPPK</sequence>
<dbReference type="AlphaFoldDB" id="A0A094WEJ9"/>
<keyword evidence="1" id="KW-0472">Membrane</keyword>
<reference evidence="2 3" key="1">
    <citation type="submission" date="2014-06" db="EMBL/GenBank/DDBJ databases">
        <title>Draft genome sequence of iron oxidizing acidophile Leptospirillum ferriphilum DSM14647.</title>
        <authorList>
            <person name="Cardenas J.P."/>
            <person name="Lazcano M."/>
            <person name="Ossandon F.J."/>
            <person name="Corbett M."/>
            <person name="Holmes D.S."/>
            <person name="Watkin E."/>
        </authorList>
    </citation>
    <scope>NUCLEOTIDE SEQUENCE [LARGE SCALE GENOMIC DNA]</scope>
    <source>
        <strain evidence="2 3">DSM 14647</strain>
    </source>
</reference>
<evidence type="ECO:0000313" key="2">
    <source>
        <dbReference type="EMBL" id="KGA94965.1"/>
    </source>
</evidence>
<dbReference type="RefSeq" id="WP_036079960.1">
    <property type="nucleotide sequence ID" value="NZ_JBPKCJ010000001.1"/>
</dbReference>
<name>A0A094WEJ9_9BACT</name>